<dbReference type="InterPro" id="IPR017517">
    <property type="entry name" value="Maleyloyr_isom"/>
</dbReference>
<dbReference type="Gene3D" id="1.20.120.450">
    <property type="entry name" value="dinb family like domain"/>
    <property type="match status" value="1"/>
</dbReference>
<reference evidence="1 2" key="1">
    <citation type="submission" date="2020-02" db="EMBL/GenBank/DDBJ databases">
        <title>Geodermatophilus sabuli CPCC 205279 I12A-02694.</title>
        <authorList>
            <person name="Jiang Z."/>
        </authorList>
    </citation>
    <scope>NUCLEOTIDE SEQUENCE [LARGE SCALE GENOMIC DNA]</scope>
    <source>
        <strain evidence="1 2">I12A-02694</strain>
    </source>
</reference>
<comment type="caution">
    <text evidence="1">The sequence shown here is derived from an EMBL/GenBank/DDBJ whole genome shotgun (WGS) entry which is preliminary data.</text>
</comment>
<dbReference type="AlphaFoldDB" id="A0A7K3W1P1"/>
<organism evidence="1 2">
    <name type="scientific">Geodermatophilus sabuli</name>
    <dbReference type="NCBI Taxonomy" id="1564158"/>
    <lineage>
        <taxon>Bacteria</taxon>
        <taxon>Bacillati</taxon>
        <taxon>Actinomycetota</taxon>
        <taxon>Actinomycetes</taxon>
        <taxon>Geodermatophilales</taxon>
        <taxon>Geodermatophilaceae</taxon>
        <taxon>Geodermatophilus</taxon>
    </lineage>
</organism>
<dbReference type="SUPFAM" id="SSF109854">
    <property type="entry name" value="DinB/YfiT-like putative metalloenzymes"/>
    <property type="match status" value="1"/>
</dbReference>
<keyword evidence="2" id="KW-1185">Reference proteome</keyword>
<dbReference type="InterPro" id="IPR034660">
    <property type="entry name" value="DinB/YfiT-like"/>
</dbReference>
<dbReference type="NCBIfam" id="TIGR03083">
    <property type="entry name" value="maleylpyruvate isomerase family mycothiol-dependent enzyme"/>
    <property type="match status" value="1"/>
</dbReference>
<dbReference type="RefSeq" id="WP_163481891.1">
    <property type="nucleotide sequence ID" value="NZ_JAAGWF010000010.1"/>
</dbReference>
<dbReference type="EMBL" id="JAAGWF010000010">
    <property type="protein sequence ID" value="NEK58538.1"/>
    <property type="molecule type" value="Genomic_DNA"/>
</dbReference>
<sequence>MTASSRPLAARERAELADLLERLGPDAPTCCAGWSTAHLAAHLVVRERRPDALPGLGVEQLGVARPLTAWSHRLEDRLRTSTPFPEVVGRLRAGPPAWSPMGLPGLADAVNTAEFVIHHEDVRRAQPDWTARTLDRADQDRLWGAAVLFARRQRGGAVLRRTDVPADAKRIGGGGTAVAGEPLELLLWAAGRRDVARVTGS</sequence>
<evidence type="ECO:0000313" key="2">
    <source>
        <dbReference type="Proteomes" id="UP000470246"/>
    </source>
</evidence>
<evidence type="ECO:0000313" key="1">
    <source>
        <dbReference type="EMBL" id="NEK58538.1"/>
    </source>
</evidence>
<protein>
    <submittedName>
        <fullName evidence="1">TIGR03085 family protein</fullName>
    </submittedName>
</protein>
<proteinExistence type="predicted"/>
<dbReference type="Proteomes" id="UP000470246">
    <property type="component" value="Unassembled WGS sequence"/>
</dbReference>
<name>A0A7K3W1P1_9ACTN</name>
<gene>
    <name evidence="1" type="ORF">GCU56_11725</name>
</gene>
<accession>A0A7K3W1P1</accession>
<dbReference type="NCBIfam" id="TIGR03085">
    <property type="entry name" value="TIGR03085 family metal-binding protein"/>
    <property type="match status" value="1"/>
</dbReference>
<dbReference type="InterPro" id="IPR017519">
    <property type="entry name" value="CHP03085"/>
</dbReference>